<accession>A0ABS7ALE7</accession>
<evidence type="ECO:0000256" key="4">
    <source>
        <dbReference type="ARBA" id="ARBA00022692"/>
    </source>
</evidence>
<dbReference type="PANTHER" id="PTHR32089">
    <property type="entry name" value="METHYL-ACCEPTING CHEMOTAXIS PROTEIN MCPB"/>
    <property type="match status" value="1"/>
</dbReference>
<evidence type="ECO:0000256" key="10">
    <source>
        <dbReference type="SAM" id="Phobius"/>
    </source>
</evidence>
<evidence type="ECO:0000256" key="8">
    <source>
        <dbReference type="ARBA" id="ARBA00029447"/>
    </source>
</evidence>
<keyword evidence="6 10" id="KW-0472">Membrane</keyword>
<keyword evidence="3" id="KW-0145">Chemotaxis</keyword>
<comment type="subcellular location">
    <subcellularLocation>
        <location evidence="1">Cell membrane</location>
        <topology evidence="1">Multi-pass membrane protein</topology>
    </subcellularLocation>
</comment>
<keyword evidence="14" id="KW-1185">Reference proteome</keyword>
<organism evidence="13 14">
    <name type="scientific">Clostridium weizhouense</name>
    <dbReference type="NCBI Taxonomy" id="2859781"/>
    <lineage>
        <taxon>Bacteria</taxon>
        <taxon>Bacillati</taxon>
        <taxon>Bacillota</taxon>
        <taxon>Clostridia</taxon>
        <taxon>Eubacteriales</taxon>
        <taxon>Clostridiaceae</taxon>
        <taxon>Clostridium</taxon>
    </lineage>
</organism>
<dbReference type="CDD" id="cd12912">
    <property type="entry name" value="PDC2_MCP_like"/>
    <property type="match status" value="1"/>
</dbReference>
<feature type="transmembrane region" description="Helical" evidence="10">
    <location>
        <begin position="12"/>
        <end position="34"/>
    </location>
</feature>
<dbReference type="Pfam" id="PF02743">
    <property type="entry name" value="dCache_1"/>
    <property type="match status" value="1"/>
</dbReference>
<dbReference type="InterPro" id="IPR033479">
    <property type="entry name" value="dCache_1"/>
</dbReference>
<dbReference type="Gene3D" id="3.30.450.20">
    <property type="entry name" value="PAS domain"/>
    <property type="match status" value="1"/>
</dbReference>
<evidence type="ECO:0000313" key="14">
    <source>
        <dbReference type="Proteomes" id="UP001519921"/>
    </source>
</evidence>
<keyword evidence="5 10" id="KW-1133">Transmembrane helix</keyword>
<evidence type="ECO:0000313" key="13">
    <source>
        <dbReference type="EMBL" id="MBW6409452.1"/>
    </source>
</evidence>
<comment type="caution">
    <text evidence="13">The sequence shown here is derived from an EMBL/GenBank/DDBJ whole genome shotgun (WGS) entry which is preliminary data.</text>
</comment>
<dbReference type="SUPFAM" id="SSF58104">
    <property type="entry name" value="Methyl-accepting chemotaxis protein (MCP) signaling domain"/>
    <property type="match status" value="1"/>
</dbReference>
<evidence type="ECO:0000256" key="1">
    <source>
        <dbReference type="ARBA" id="ARBA00004651"/>
    </source>
</evidence>
<gene>
    <name evidence="13" type="ORF">KYD98_05060</name>
</gene>
<comment type="similarity">
    <text evidence="8">Belongs to the methyl-accepting chemotaxis (MCP) protein family.</text>
</comment>
<evidence type="ECO:0000256" key="9">
    <source>
        <dbReference type="PROSITE-ProRule" id="PRU00284"/>
    </source>
</evidence>
<dbReference type="PROSITE" id="PS50111">
    <property type="entry name" value="CHEMOTAXIS_TRANSDUC_2"/>
    <property type="match status" value="1"/>
</dbReference>
<keyword evidence="4 10" id="KW-0812">Transmembrane</keyword>
<dbReference type="RefSeq" id="WP_219778511.1">
    <property type="nucleotide sequence ID" value="NZ_JAHXPT010000003.1"/>
</dbReference>
<feature type="domain" description="HAMP" evidence="12">
    <location>
        <begin position="308"/>
        <end position="363"/>
    </location>
</feature>
<dbReference type="PANTHER" id="PTHR32089:SF112">
    <property type="entry name" value="LYSOZYME-LIKE PROTEIN-RELATED"/>
    <property type="match status" value="1"/>
</dbReference>
<dbReference type="CDD" id="cd12914">
    <property type="entry name" value="PDC1_DGC_like"/>
    <property type="match status" value="1"/>
</dbReference>
<evidence type="ECO:0000259" key="12">
    <source>
        <dbReference type="PROSITE" id="PS50885"/>
    </source>
</evidence>
<feature type="domain" description="Methyl-accepting transducer" evidence="11">
    <location>
        <begin position="382"/>
        <end position="639"/>
    </location>
</feature>
<sequence>MKKSKSIKMNLIKNLSLGFVLIFGIAFLGTFLVVQKNLTQIKEESMIRIMNDAATIIQQKLNTKLVMARSVASDSTVSDMNLTLDQKSEVLNKYLGSLNIRSIGIATIDGQLVTTDNYSENIFNRDYFKKAMNNETYISSPSFVKGTNEQIIFVAVPLKNGQDIVGVLTCTFESNFLSMDLNNLKYFKMTGNSYILDKNGTIIASEKLEDVHNQKNILKESKKNEDLKELASIHQKMITGETQVENFKDGEEKYIAYTQLPGTEGWSIALEVSANDVNKEKDVIITLFIIVSIVGISLLICIIFMIGELLGRRLKKLKGNIEILSNGIFNQTIDSKELSRNDEIGDINRSLSKTRESIRNMIKQVKDDVIVLNNQSQLLENTSTQITYGAKNISIAMHESAKANTNQSGEILKINDEMREFGENIDYMNNHIENVAEMSYNIESQLVKSSENMHELNSSLDNFDSSFNNFNNDITNMNGKIASIEKITTTINLIAEQTNLLALNAAIEAARAGEAGNGFSVVADEIRKLAEQSKESVNEIGIIVKNVLNECKNIICSTNDINLEVSNQKDKINNTIKSFNSILNLLREVTPKIQQISEISSNNNTKKDHILEVIQSVTAISQQLVASTEEVDATAEEFNVSSKDINTVSEKLIELIEELNKEVNKFSI</sequence>
<evidence type="ECO:0000256" key="2">
    <source>
        <dbReference type="ARBA" id="ARBA00022475"/>
    </source>
</evidence>
<dbReference type="Proteomes" id="UP001519921">
    <property type="component" value="Unassembled WGS sequence"/>
</dbReference>
<dbReference type="InterPro" id="IPR004089">
    <property type="entry name" value="MCPsignal_dom"/>
</dbReference>
<dbReference type="Gene3D" id="1.10.287.950">
    <property type="entry name" value="Methyl-accepting chemotaxis protein"/>
    <property type="match status" value="1"/>
</dbReference>
<evidence type="ECO:0000256" key="6">
    <source>
        <dbReference type="ARBA" id="ARBA00023136"/>
    </source>
</evidence>
<dbReference type="InterPro" id="IPR003660">
    <property type="entry name" value="HAMP_dom"/>
</dbReference>
<protein>
    <submittedName>
        <fullName evidence="13">Methyl-accepting chemotaxis protein</fullName>
    </submittedName>
</protein>
<reference evidence="13 14" key="1">
    <citation type="submission" date="2021-07" db="EMBL/GenBank/DDBJ databases">
        <title>Clostridium weizhouense sp. nov., an anaerobic bacterium isolated from activated sludge of Petroleum wastewater.</title>
        <authorList>
            <person name="Li Q."/>
        </authorList>
    </citation>
    <scope>NUCLEOTIDE SEQUENCE [LARGE SCALE GENOMIC DNA]</scope>
    <source>
        <strain evidence="13 14">YB-6</strain>
    </source>
</reference>
<keyword evidence="2" id="KW-1003">Cell membrane</keyword>
<evidence type="ECO:0000256" key="7">
    <source>
        <dbReference type="ARBA" id="ARBA00023224"/>
    </source>
</evidence>
<evidence type="ECO:0000256" key="3">
    <source>
        <dbReference type="ARBA" id="ARBA00022500"/>
    </source>
</evidence>
<dbReference type="EMBL" id="JAHXPT010000003">
    <property type="protein sequence ID" value="MBW6409452.1"/>
    <property type="molecule type" value="Genomic_DNA"/>
</dbReference>
<proteinExistence type="inferred from homology"/>
<feature type="transmembrane region" description="Helical" evidence="10">
    <location>
        <begin position="283"/>
        <end position="306"/>
    </location>
</feature>
<dbReference type="PROSITE" id="PS50885">
    <property type="entry name" value="HAMP"/>
    <property type="match status" value="1"/>
</dbReference>
<dbReference type="InterPro" id="IPR029151">
    <property type="entry name" value="Sensor-like_sf"/>
</dbReference>
<dbReference type="SUPFAM" id="SSF103190">
    <property type="entry name" value="Sensory domain-like"/>
    <property type="match status" value="1"/>
</dbReference>
<evidence type="ECO:0000259" key="11">
    <source>
        <dbReference type="PROSITE" id="PS50111"/>
    </source>
</evidence>
<name>A0ABS7ALE7_9CLOT</name>
<keyword evidence="7 9" id="KW-0807">Transducer</keyword>
<evidence type="ECO:0000256" key="5">
    <source>
        <dbReference type="ARBA" id="ARBA00022989"/>
    </source>
</evidence>
<dbReference type="Pfam" id="PF00015">
    <property type="entry name" value="MCPsignal"/>
    <property type="match status" value="1"/>
</dbReference>
<dbReference type="SMART" id="SM00283">
    <property type="entry name" value="MA"/>
    <property type="match status" value="1"/>
</dbReference>